<dbReference type="InterPro" id="IPR036291">
    <property type="entry name" value="NAD(P)-bd_dom_sf"/>
</dbReference>
<organism evidence="4 5">
    <name type="scientific">Achromobacter spanius</name>
    <dbReference type="NCBI Taxonomy" id="217203"/>
    <lineage>
        <taxon>Bacteria</taxon>
        <taxon>Pseudomonadati</taxon>
        <taxon>Pseudomonadota</taxon>
        <taxon>Betaproteobacteria</taxon>
        <taxon>Burkholderiales</taxon>
        <taxon>Alcaligenaceae</taxon>
        <taxon>Achromobacter</taxon>
    </lineage>
</organism>
<dbReference type="EMBL" id="JAOCDZ010000013">
    <property type="protein sequence ID" value="MDH0737961.1"/>
    <property type="molecule type" value="Genomic_DNA"/>
</dbReference>
<dbReference type="Gene3D" id="3.40.50.720">
    <property type="entry name" value="NAD(P)-binding Rossmann-like Domain"/>
    <property type="match status" value="1"/>
</dbReference>
<reference evidence="4" key="1">
    <citation type="submission" date="2022-09" db="EMBL/GenBank/DDBJ databases">
        <title>Intensive care unit water sources are persistently colonized with multi-drug resistant bacteria and are the site of extensive horizontal gene transfer of antibiotic resistance genes.</title>
        <authorList>
            <person name="Diorio-Toth L."/>
        </authorList>
    </citation>
    <scope>NUCLEOTIDE SEQUENCE</scope>
    <source>
        <strain evidence="4">GD03843</strain>
    </source>
</reference>
<dbReference type="InterPro" id="IPR002347">
    <property type="entry name" value="SDR_fam"/>
</dbReference>
<proteinExistence type="inferred from homology"/>
<comment type="caution">
    <text evidence="4">The sequence shown here is derived from an EMBL/GenBank/DDBJ whole genome shotgun (WGS) entry which is preliminary data.</text>
</comment>
<evidence type="ECO:0000256" key="1">
    <source>
        <dbReference type="ARBA" id="ARBA00006484"/>
    </source>
</evidence>
<gene>
    <name evidence="4" type="ORF">N5D93_19245</name>
</gene>
<comment type="similarity">
    <text evidence="1">Belongs to the short-chain dehydrogenases/reductases (SDR) family.</text>
</comment>
<name>A0AA42LR24_9BURK</name>
<protein>
    <submittedName>
        <fullName evidence="4">SDR family oxidoreductase</fullName>
    </submittedName>
</protein>
<dbReference type="GO" id="GO:0016491">
    <property type="term" value="F:oxidoreductase activity"/>
    <property type="evidence" value="ECO:0007669"/>
    <property type="project" value="UniProtKB-KW"/>
</dbReference>
<dbReference type="Proteomes" id="UP001161094">
    <property type="component" value="Unassembled WGS sequence"/>
</dbReference>
<evidence type="ECO:0000256" key="3">
    <source>
        <dbReference type="ARBA" id="ARBA00023002"/>
    </source>
</evidence>
<dbReference type="Pfam" id="PF13561">
    <property type="entry name" value="adh_short_C2"/>
    <property type="match status" value="1"/>
</dbReference>
<dbReference type="PANTHER" id="PTHR43618:SF8">
    <property type="entry name" value="7ALPHA-HYDROXYSTEROID DEHYDROGENASE"/>
    <property type="match status" value="1"/>
</dbReference>
<evidence type="ECO:0000313" key="4">
    <source>
        <dbReference type="EMBL" id="MDH0737961.1"/>
    </source>
</evidence>
<dbReference type="AlphaFoldDB" id="A0AA42LR24"/>
<accession>A0AA42LR24</accession>
<keyword evidence="3" id="KW-0560">Oxidoreductase</keyword>
<dbReference type="RefSeq" id="WP_279996186.1">
    <property type="nucleotide sequence ID" value="NZ_JAOCDZ010000013.1"/>
</dbReference>
<evidence type="ECO:0000256" key="2">
    <source>
        <dbReference type="ARBA" id="ARBA00022857"/>
    </source>
</evidence>
<dbReference type="PRINTS" id="PR00081">
    <property type="entry name" value="GDHRDH"/>
</dbReference>
<dbReference type="SUPFAM" id="SSF51735">
    <property type="entry name" value="NAD(P)-binding Rossmann-fold domains"/>
    <property type="match status" value="1"/>
</dbReference>
<keyword evidence="2" id="KW-0521">NADP</keyword>
<evidence type="ECO:0000313" key="5">
    <source>
        <dbReference type="Proteomes" id="UP001161094"/>
    </source>
</evidence>
<dbReference type="InterPro" id="IPR052178">
    <property type="entry name" value="Sec_Metab_Biosynth_SDR"/>
</dbReference>
<dbReference type="PANTHER" id="PTHR43618">
    <property type="entry name" value="7-ALPHA-HYDROXYSTEROID DEHYDROGENASE"/>
    <property type="match status" value="1"/>
</dbReference>
<sequence>MFELNGLRVLVTGATGHLGSAMSWALAEAGANVLVNSRNVDKAGRLVGALLEAGLKAEPAIFDALDEASIRKYAESNAGKDITALVNNAYAGKSGSIELSTSKEYMESYQISVAAAHSIVRILLSAFRLSVARHGYASIINLGSMYGLVSPDQRIYENAASVNPPFYGAAKAALIHWTKYAACEFGKEGIRFNSVSPGPFPSEAVQDANGEFVKTLAGRVPLGRIGQACEIGGPIVFLASRASSFVNGSNLAVDGGWTSW</sequence>